<accession>A0A6J5N5N9</accession>
<protein>
    <submittedName>
        <fullName evidence="1">Uncharacterized protein</fullName>
    </submittedName>
</protein>
<gene>
    <name evidence="1" type="ORF">UFOVP602_12</name>
</gene>
<organism evidence="1">
    <name type="scientific">uncultured Caudovirales phage</name>
    <dbReference type="NCBI Taxonomy" id="2100421"/>
    <lineage>
        <taxon>Viruses</taxon>
        <taxon>Duplodnaviria</taxon>
        <taxon>Heunggongvirae</taxon>
        <taxon>Uroviricota</taxon>
        <taxon>Caudoviricetes</taxon>
        <taxon>Peduoviridae</taxon>
        <taxon>Maltschvirus</taxon>
        <taxon>Maltschvirus maltsch</taxon>
    </lineage>
</organism>
<proteinExistence type="predicted"/>
<sequence length="85" mass="9611">MKLPKQSEILRLRAKTFAPKSKPGLSIAVHDGTFVARDLLDELLACAEFCIEHYANIVKAQRITINRAYQKRKEAKEAKKAWGEG</sequence>
<name>A0A6J5N5N9_9CAUD</name>
<dbReference type="EMBL" id="LR796591">
    <property type="protein sequence ID" value="CAB4152560.1"/>
    <property type="molecule type" value="Genomic_DNA"/>
</dbReference>
<evidence type="ECO:0000313" key="1">
    <source>
        <dbReference type="EMBL" id="CAB4152560.1"/>
    </source>
</evidence>
<reference evidence="1" key="1">
    <citation type="submission" date="2020-04" db="EMBL/GenBank/DDBJ databases">
        <authorList>
            <person name="Chiriac C."/>
            <person name="Salcher M."/>
            <person name="Ghai R."/>
            <person name="Kavagutti S V."/>
        </authorList>
    </citation>
    <scope>NUCLEOTIDE SEQUENCE</scope>
</reference>